<evidence type="ECO:0000256" key="4">
    <source>
        <dbReference type="ARBA" id="ARBA00022741"/>
    </source>
</evidence>
<dbReference type="InterPro" id="IPR050385">
    <property type="entry name" value="Archaeal_FAD_synthase"/>
</dbReference>
<proteinExistence type="predicted"/>
<sequence length="150" mass="16150">MTDDALEAFLAGQRAAGHRIVFTNGCFDILHAGHVTYLQQARALGDALVVAVNSDDSVRRLKGPGRPVHRAADRALVLSALSCVDHVVEFAEDTPVRLVARVRPDVYVKGGDYDLADLPEAPVVHSYGGQVRLLPFVDGHSTTGILQRLS</sequence>
<dbReference type="GO" id="GO:0005975">
    <property type="term" value="P:carbohydrate metabolic process"/>
    <property type="evidence" value="ECO:0007669"/>
    <property type="project" value="InterPro"/>
</dbReference>
<dbReference type="InterPro" id="IPR011914">
    <property type="entry name" value="RfaE_dom_II"/>
</dbReference>
<reference evidence="9" key="1">
    <citation type="submission" date="2021-01" db="EMBL/GenBank/DDBJ databases">
        <title>Whole genome shotgun sequence of Virgisporangium aliadipatigenens NBRC 105644.</title>
        <authorList>
            <person name="Komaki H."/>
            <person name="Tamura T."/>
        </authorList>
    </citation>
    <scope>NUCLEOTIDE SEQUENCE</scope>
    <source>
        <strain evidence="9">NBRC 105644</strain>
    </source>
</reference>
<evidence type="ECO:0000256" key="3">
    <source>
        <dbReference type="ARBA" id="ARBA00022695"/>
    </source>
</evidence>
<dbReference type="Proteomes" id="UP000619260">
    <property type="component" value="Unassembled WGS sequence"/>
</dbReference>
<name>A0A8J4DT96_9ACTN</name>
<keyword evidence="4" id="KW-0547">Nucleotide-binding</keyword>
<evidence type="ECO:0000256" key="6">
    <source>
        <dbReference type="ARBA" id="ARBA00023277"/>
    </source>
</evidence>
<keyword evidence="5" id="KW-0067">ATP-binding</keyword>
<dbReference type="SUPFAM" id="SSF52374">
    <property type="entry name" value="Nucleotidylyl transferase"/>
    <property type="match status" value="1"/>
</dbReference>
<comment type="caution">
    <text evidence="9">The sequence shown here is derived from an EMBL/GenBank/DDBJ whole genome shotgun (WGS) entry which is preliminary data.</text>
</comment>
<dbReference type="PANTHER" id="PTHR43793">
    <property type="entry name" value="FAD SYNTHASE"/>
    <property type="match status" value="1"/>
</dbReference>
<dbReference type="EC" id="2.7.7.70" evidence="1"/>
<dbReference type="Pfam" id="PF01467">
    <property type="entry name" value="CTP_transf_like"/>
    <property type="match status" value="1"/>
</dbReference>
<dbReference type="PANTHER" id="PTHR43793:SF2">
    <property type="entry name" value="BIFUNCTIONAL PROTEIN HLDE"/>
    <property type="match status" value="1"/>
</dbReference>
<evidence type="ECO:0000313" key="9">
    <source>
        <dbReference type="EMBL" id="GIJ48703.1"/>
    </source>
</evidence>
<dbReference type="EMBL" id="BOPF01000022">
    <property type="protein sequence ID" value="GIJ48703.1"/>
    <property type="molecule type" value="Genomic_DNA"/>
</dbReference>
<dbReference type="NCBIfam" id="TIGR00125">
    <property type="entry name" value="cyt_tran_rel"/>
    <property type="match status" value="1"/>
</dbReference>
<dbReference type="NCBIfam" id="TIGR02199">
    <property type="entry name" value="rfaE_dom_II"/>
    <property type="match status" value="1"/>
</dbReference>
<keyword evidence="10" id="KW-1185">Reference proteome</keyword>
<organism evidence="9 10">
    <name type="scientific">Virgisporangium aliadipatigenens</name>
    <dbReference type="NCBI Taxonomy" id="741659"/>
    <lineage>
        <taxon>Bacteria</taxon>
        <taxon>Bacillati</taxon>
        <taxon>Actinomycetota</taxon>
        <taxon>Actinomycetes</taxon>
        <taxon>Micromonosporales</taxon>
        <taxon>Micromonosporaceae</taxon>
        <taxon>Virgisporangium</taxon>
    </lineage>
</organism>
<dbReference type="AlphaFoldDB" id="A0A8J4DT96"/>
<evidence type="ECO:0000256" key="2">
    <source>
        <dbReference type="ARBA" id="ARBA00022679"/>
    </source>
</evidence>
<dbReference type="GO" id="GO:0016779">
    <property type="term" value="F:nucleotidyltransferase activity"/>
    <property type="evidence" value="ECO:0007669"/>
    <property type="project" value="UniProtKB-KW"/>
</dbReference>
<gene>
    <name evidence="9" type="ORF">Val02_55890</name>
</gene>
<evidence type="ECO:0000256" key="7">
    <source>
        <dbReference type="ARBA" id="ARBA00047428"/>
    </source>
</evidence>
<accession>A0A8J4DT96</accession>
<dbReference type="InterPro" id="IPR004821">
    <property type="entry name" value="Cyt_trans-like"/>
</dbReference>
<comment type="catalytic activity">
    <reaction evidence="7">
        <text>D-glycero-beta-D-manno-heptose 1-phosphate + ATP + H(+) = ADP-D-glycero-beta-D-manno-heptose + diphosphate</text>
        <dbReference type="Rhea" id="RHEA:27465"/>
        <dbReference type="ChEBI" id="CHEBI:15378"/>
        <dbReference type="ChEBI" id="CHEBI:30616"/>
        <dbReference type="ChEBI" id="CHEBI:33019"/>
        <dbReference type="ChEBI" id="CHEBI:59967"/>
        <dbReference type="ChEBI" id="CHEBI:61593"/>
        <dbReference type="EC" id="2.7.7.70"/>
    </reaction>
</comment>
<dbReference type="GO" id="GO:0005524">
    <property type="term" value="F:ATP binding"/>
    <property type="evidence" value="ECO:0007669"/>
    <property type="project" value="UniProtKB-KW"/>
</dbReference>
<dbReference type="GO" id="GO:0016773">
    <property type="term" value="F:phosphotransferase activity, alcohol group as acceptor"/>
    <property type="evidence" value="ECO:0007669"/>
    <property type="project" value="InterPro"/>
</dbReference>
<dbReference type="InterPro" id="IPR014729">
    <property type="entry name" value="Rossmann-like_a/b/a_fold"/>
</dbReference>
<evidence type="ECO:0000259" key="8">
    <source>
        <dbReference type="Pfam" id="PF01467"/>
    </source>
</evidence>
<dbReference type="Gene3D" id="3.40.50.620">
    <property type="entry name" value="HUPs"/>
    <property type="match status" value="1"/>
</dbReference>
<evidence type="ECO:0000256" key="1">
    <source>
        <dbReference type="ARBA" id="ARBA00012519"/>
    </source>
</evidence>
<evidence type="ECO:0000256" key="5">
    <source>
        <dbReference type="ARBA" id="ARBA00022840"/>
    </source>
</evidence>
<evidence type="ECO:0000313" key="10">
    <source>
        <dbReference type="Proteomes" id="UP000619260"/>
    </source>
</evidence>
<feature type="domain" description="Cytidyltransferase-like" evidence="8">
    <location>
        <begin position="22"/>
        <end position="114"/>
    </location>
</feature>
<keyword evidence="6" id="KW-0119">Carbohydrate metabolism</keyword>
<keyword evidence="2" id="KW-0808">Transferase</keyword>
<keyword evidence="3" id="KW-0548">Nucleotidyltransferase</keyword>
<protein>
    <recommendedName>
        <fullName evidence="1">D-glycero-beta-D-manno-heptose 1-phosphate adenylyltransferase</fullName>
        <ecNumber evidence="1">2.7.7.70</ecNumber>
    </recommendedName>
</protein>